<dbReference type="SUPFAM" id="SSF52743">
    <property type="entry name" value="Subtilisin-like"/>
    <property type="match status" value="1"/>
</dbReference>
<dbReference type="PROSITE" id="PS51892">
    <property type="entry name" value="SUBTILASE"/>
    <property type="match status" value="1"/>
</dbReference>
<sequence>MPQRVDAGFHQPGGRRRRGRCAQLLHRRRAQPWTEAISLAFLSATQAGIFVSASGGNSGPGAATVGHRQPWVHTIAAAQHGRGAFAKFLTVTGPVAPPPILQSIALAPGPNTVPQTEDFPADTPLVVSPGIDSADDGCASFGNPELFEDSIALIRRGTCAFSDKVNNATAAGAIAVVIANNQAGVIAPSSPGTTIPVFGAEQAPSNALRDFAASNPGVTASIPAAASPVTNTPDQLAGFSSRGPVQFDLIKPDLTGPGVLILAADAGPSPTGFEDLVGLKSGTSMSQPHNAGAAGLVRQLQPGWSVSEIKSALMMTAENSVLLEDGVTPANPFAGGSGALRVDRAVRAGLVLNETSENFQAANPAQGGSPSSLNLASMADATCFQSCSFTRTFRGVNHATAARMRSTLNNRYSVALVGLEGEVSRTSIAVGANAEVSVTVTIDSSSLPATGTFNFGALVLTPIASPDSPVLRLPIAVAVPAPVIQVGSASVTVEAGGTGSAQATVSNVGGGPLNYTVATTGSATLDFLDQPRAGLGNGTRSGLITTTPEQRFVVADDFSVGGEASLRLLRAEGFTQGLNIGAGASALTWYVYADDGGRPLGSPINTVIEPVWTYSSAPNGPGISTVDNTITLDLAAAGQTPNLAPGTYWVVIQSTTATVANNWIWFFSPAAQQGARPHNLNMSTGAWAPTTSAFNAMTLRVGGQVQCGASWISSVTPSSGTVAPGGSTQLTVAVNTAGLAPGTYRAVACVGSNDPLRPQAAARVTLTVN</sequence>
<organism evidence="7 8">
    <name type="scientific">Alkalisalibacterium limincola</name>
    <dbReference type="NCBI Taxonomy" id="2699169"/>
    <lineage>
        <taxon>Bacteria</taxon>
        <taxon>Pseudomonadati</taxon>
        <taxon>Pseudomonadota</taxon>
        <taxon>Gammaproteobacteria</taxon>
        <taxon>Lysobacterales</taxon>
        <taxon>Lysobacteraceae</taxon>
        <taxon>Alkalisalibacterium</taxon>
    </lineage>
</organism>
<dbReference type="AlphaFoldDB" id="A0A5C8KMQ4"/>
<dbReference type="InterPro" id="IPR036852">
    <property type="entry name" value="Peptidase_S8/S53_dom_sf"/>
</dbReference>
<keyword evidence="8" id="KW-1185">Reference proteome</keyword>
<keyword evidence="3" id="KW-0720">Serine protease</keyword>
<keyword evidence="1" id="KW-0645">Protease</keyword>
<feature type="domain" description="BACON" evidence="6">
    <location>
        <begin position="704"/>
        <end position="753"/>
    </location>
</feature>
<evidence type="ECO:0000256" key="2">
    <source>
        <dbReference type="ARBA" id="ARBA00022801"/>
    </source>
</evidence>
<evidence type="ECO:0000313" key="8">
    <source>
        <dbReference type="Proteomes" id="UP000321248"/>
    </source>
</evidence>
<dbReference type="InterPro" id="IPR045051">
    <property type="entry name" value="SBT"/>
</dbReference>
<dbReference type="GO" id="GO:0006508">
    <property type="term" value="P:proteolysis"/>
    <property type="evidence" value="ECO:0007669"/>
    <property type="project" value="UniProtKB-KW"/>
</dbReference>
<dbReference type="InterPro" id="IPR046450">
    <property type="entry name" value="PA_dom_sf"/>
</dbReference>
<evidence type="ECO:0000256" key="3">
    <source>
        <dbReference type="ARBA" id="ARBA00022825"/>
    </source>
</evidence>
<gene>
    <name evidence="7" type="ORF">FU658_11965</name>
</gene>
<dbReference type="PROSITE" id="PS00138">
    <property type="entry name" value="SUBTILASE_SER"/>
    <property type="match status" value="1"/>
</dbReference>
<evidence type="ECO:0000256" key="1">
    <source>
        <dbReference type="ARBA" id="ARBA00022670"/>
    </source>
</evidence>
<comment type="caution">
    <text evidence="4">Lacks conserved residue(s) required for the propagation of feature annotation.</text>
</comment>
<proteinExistence type="inferred from homology"/>
<dbReference type="InterPro" id="IPR013783">
    <property type="entry name" value="Ig-like_fold"/>
</dbReference>
<dbReference type="SUPFAM" id="SSF52025">
    <property type="entry name" value="PA domain"/>
    <property type="match status" value="1"/>
</dbReference>
<dbReference type="Proteomes" id="UP000321248">
    <property type="component" value="Unassembled WGS sequence"/>
</dbReference>
<dbReference type="Pfam" id="PF00082">
    <property type="entry name" value="Peptidase_S8"/>
    <property type="match status" value="1"/>
</dbReference>
<dbReference type="Gene3D" id="2.60.40.10">
    <property type="entry name" value="Immunoglobulins"/>
    <property type="match status" value="1"/>
</dbReference>
<dbReference type="InterPro" id="IPR000209">
    <property type="entry name" value="Peptidase_S8/S53_dom"/>
</dbReference>
<keyword evidence="2" id="KW-0378">Hydrolase</keyword>
<dbReference type="InterPro" id="IPR024361">
    <property type="entry name" value="BACON"/>
</dbReference>
<dbReference type="PANTHER" id="PTHR10795">
    <property type="entry name" value="PROPROTEIN CONVERTASE SUBTILISIN/KEXIN"/>
    <property type="match status" value="1"/>
</dbReference>
<name>A0A5C8KMQ4_9GAMM</name>
<dbReference type="GO" id="GO:0004252">
    <property type="term" value="F:serine-type endopeptidase activity"/>
    <property type="evidence" value="ECO:0007669"/>
    <property type="project" value="InterPro"/>
</dbReference>
<protein>
    <submittedName>
        <fullName evidence="7">S8 family serine peptidase</fullName>
    </submittedName>
</protein>
<comment type="similarity">
    <text evidence="4">Belongs to the peptidase S8 family.</text>
</comment>
<evidence type="ECO:0000259" key="5">
    <source>
        <dbReference type="Pfam" id="PF00082"/>
    </source>
</evidence>
<evidence type="ECO:0000313" key="7">
    <source>
        <dbReference type="EMBL" id="TXK60499.1"/>
    </source>
</evidence>
<dbReference type="Pfam" id="PF19190">
    <property type="entry name" value="BACON_2"/>
    <property type="match status" value="1"/>
</dbReference>
<accession>A0A5C8KMQ4</accession>
<feature type="domain" description="Peptidase S8/S53" evidence="5">
    <location>
        <begin position="138"/>
        <end position="320"/>
    </location>
</feature>
<dbReference type="EMBL" id="VRTS01000009">
    <property type="protein sequence ID" value="TXK60499.1"/>
    <property type="molecule type" value="Genomic_DNA"/>
</dbReference>
<dbReference type="OrthoDB" id="1114329at2"/>
<reference evidence="7 8" key="1">
    <citation type="submission" date="2019-08" db="EMBL/GenBank/DDBJ databases">
        <authorList>
            <person name="Karlyshev A.V."/>
        </authorList>
    </citation>
    <scope>NUCLEOTIDE SEQUENCE [LARGE SCALE GENOMIC DNA]</scope>
    <source>
        <strain evidence="7 8">Alg18-2.2</strain>
    </source>
</reference>
<evidence type="ECO:0000256" key="4">
    <source>
        <dbReference type="PROSITE-ProRule" id="PRU01240"/>
    </source>
</evidence>
<dbReference type="InterPro" id="IPR023828">
    <property type="entry name" value="Peptidase_S8_Ser-AS"/>
</dbReference>
<evidence type="ECO:0000259" key="6">
    <source>
        <dbReference type="Pfam" id="PF19190"/>
    </source>
</evidence>
<comment type="caution">
    <text evidence="7">The sequence shown here is derived from an EMBL/GenBank/DDBJ whole genome shotgun (WGS) entry which is preliminary data.</text>
</comment>
<dbReference type="Gene3D" id="3.40.50.200">
    <property type="entry name" value="Peptidase S8/S53 domain"/>
    <property type="match status" value="2"/>
</dbReference>